<evidence type="ECO:0000256" key="14">
    <source>
        <dbReference type="ARBA" id="ARBA00023180"/>
    </source>
</evidence>
<evidence type="ECO:0000256" key="9">
    <source>
        <dbReference type="ARBA" id="ARBA00022989"/>
    </source>
</evidence>
<keyword evidence="6 17" id="KW-0812">Transmembrane</keyword>
<dbReference type="InterPro" id="IPR038702">
    <property type="entry name" value="Na/K_ATPase_sub_beta_sf"/>
</dbReference>
<evidence type="ECO:0000256" key="4">
    <source>
        <dbReference type="ARBA" id="ARBA00022538"/>
    </source>
</evidence>
<keyword evidence="13" id="KW-1015">Disulfide bond</keyword>
<evidence type="ECO:0000256" key="2">
    <source>
        <dbReference type="ARBA" id="ARBA00005876"/>
    </source>
</evidence>
<keyword evidence="7" id="KW-0630">Potassium</keyword>
<dbReference type="FunFam" id="2.60.40.1660:FF:000008">
    <property type="entry name" value="Probable sodium/potassium-transporting ATPase subunit beta-3"/>
    <property type="match status" value="1"/>
</dbReference>
<evidence type="ECO:0000256" key="10">
    <source>
        <dbReference type="ARBA" id="ARBA00023053"/>
    </source>
</evidence>
<keyword evidence="14" id="KW-0325">Glycoprotein</keyword>
<proteinExistence type="inferred from homology"/>
<keyword evidence="10" id="KW-0915">Sodium</keyword>
<keyword evidence="18" id="KW-1185">Reference proteome</keyword>
<dbReference type="AlphaFoldDB" id="A0AAF3FKP3"/>
<dbReference type="PANTHER" id="PTHR11523">
    <property type="entry name" value="SODIUM/POTASSIUM-DEPENDENT ATPASE BETA SUBUNIT"/>
    <property type="match status" value="1"/>
</dbReference>
<dbReference type="Pfam" id="PF00287">
    <property type="entry name" value="Na_K-ATPase"/>
    <property type="match status" value="1"/>
</dbReference>
<dbReference type="Proteomes" id="UP000887575">
    <property type="component" value="Unassembled WGS sequence"/>
</dbReference>
<keyword evidence="3" id="KW-1003">Cell membrane</keyword>
<evidence type="ECO:0000256" key="15">
    <source>
        <dbReference type="ARBA" id="ARBA00023201"/>
    </source>
</evidence>
<dbReference type="PANTHER" id="PTHR11523:SF28">
    <property type="entry name" value="NA_K-ATPASE BETA SUBUNIT ISOFORM 4-RELATED"/>
    <property type="match status" value="1"/>
</dbReference>
<dbReference type="GO" id="GO:0036376">
    <property type="term" value="P:sodium ion export across plasma membrane"/>
    <property type="evidence" value="ECO:0007669"/>
    <property type="project" value="TreeGrafter"/>
</dbReference>
<dbReference type="NCBIfam" id="TIGR01107">
    <property type="entry name" value="Na_K_ATPase_bet"/>
    <property type="match status" value="1"/>
</dbReference>
<dbReference type="GO" id="GO:1990573">
    <property type="term" value="P:potassium ion import across plasma membrane"/>
    <property type="evidence" value="ECO:0007669"/>
    <property type="project" value="TreeGrafter"/>
</dbReference>
<protein>
    <submittedName>
        <fullName evidence="19">Sodium/potassium-transporting ATPase subunit beta-3</fullName>
    </submittedName>
</protein>
<keyword evidence="9 17" id="KW-1133">Transmembrane helix</keyword>
<evidence type="ECO:0000256" key="16">
    <source>
        <dbReference type="ARBA" id="ARBA00038795"/>
    </source>
</evidence>
<keyword evidence="11" id="KW-0813">Transport</keyword>
<evidence type="ECO:0000256" key="11">
    <source>
        <dbReference type="ARBA" id="ARBA00023065"/>
    </source>
</evidence>
<evidence type="ECO:0000313" key="18">
    <source>
        <dbReference type="Proteomes" id="UP000887575"/>
    </source>
</evidence>
<keyword evidence="8" id="KW-0735">Signal-anchor</keyword>
<evidence type="ECO:0000256" key="12">
    <source>
        <dbReference type="ARBA" id="ARBA00023136"/>
    </source>
</evidence>
<dbReference type="InterPro" id="IPR000402">
    <property type="entry name" value="Na/K_ATPase_sub_beta"/>
</dbReference>
<dbReference type="Gene3D" id="2.60.40.1660">
    <property type="entry name" value="Na, k-atpase alpha subunit"/>
    <property type="match status" value="1"/>
</dbReference>
<evidence type="ECO:0000256" key="13">
    <source>
        <dbReference type="ARBA" id="ARBA00023157"/>
    </source>
</evidence>
<comment type="subcellular location">
    <subcellularLocation>
        <location evidence="1">Cell membrane</location>
        <topology evidence="1">Single-pass type II membrane protein</topology>
    </subcellularLocation>
</comment>
<evidence type="ECO:0000256" key="3">
    <source>
        <dbReference type="ARBA" id="ARBA00022475"/>
    </source>
</evidence>
<keyword evidence="5" id="KW-0740">Sodium/potassium transport</keyword>
<comment type="similarity">
    <text evidence="2">Belongs to the X(+)/potassium ATPases subunit beta family.</text>
</comment>
<organism evidence="18 19">
    <name type="scientific">Mesorhabditis belari</name>
    <dbReference type="NCBI Taxonomy" id="2138241"/>
    <lineage>
        <taxon>Eukaryota</taxon>
        <taxon>Metazoa</taxon>
        <taxon>Ecdysozoa</taxon>
        <taxon>Nematoda</taxon>
        <taxon>Chromadorea</taxon>
        <taxon>Rhabditida</taxon>
        <taxon>Rhabditina</taxon>
        <taxon>Rhabditomorpha</taxon>
        <taxon>Rhabditoidea</taxon>
        <taxon>Rhabditidae</taxon>
        <taxon>Mesorhabditinae</taxon>
        <taxon>Mesorhabditis</taxon>
    </lineage>
</organism>
<evidence type="ECO:0000256" key="7">
    <source>
        <dbReference type="ARBA" id="ARBA00022958"/>
    </source>
</evidence>
<evidence type="ECO:0000256" key="6">
    <source>
        <dbReference type="ARBA" id="ARBA00022692"/>
    </source>
</evidence>
<evidence type="ECO:0000256" key="17">
    <source>
        <dbReference type="SAM" id="Phobius"/>
    </source>
</evidence>
<keyword evidence="15" id="KW-0739">Sodium transport</keyword>
<keyword evidence="12 17" id="KW-0472">Membrane</keyword>
<evidence type="ECO:0000256" key="8">
    <source>
        <dbReference type="ARBA" id="ARBA00022968"/>
    </source>
</evidence>
<evidence type="ECO:0000256" key="1">
    <source>
        <dbReference type="ARBA" id="ARBA00004401"/>
    </source>
</evidence>
<sequence length="325" mass="37074">MAKKDNNAIEENNALMANGRQQAKPMHDETFRQFLYNKERGTCLGRDAKSWAQITIFYVIFYAILAAFWIGCLWIFLSTLDEKTPRFYGKGTIIGVNPGLGYQPWIKENPDSTLIQFNLQDASTYKPYVEQMKEYLKKYQKTNGTRTCTGSESNKALQPSDGSESALPCEFRLKVFDEGKCSEADAYGYKSGKPCVILSLNRLIGWQPVDYPANSVPKKVQGRYRNGSIAIHCDGTNDIDKEHIGKLSYLPPEGIEGKYYPYSFVENYHQPIAMVRFDTLPRNKLVLVECRAYALNIEHDITSRLGLVHFEVFVQDKKPEAKKEL</sequence>
<accession>A0AAF3FKP3</accession>
<dbReference type="GO" id="GO:0001671">
    <property type="term" value="F:ATPase activator activity"/>
    <property type="evidence" value="ECO:0007669"/>
    <property type="project" value="TreeGrafter"/>
</dbReference>
<evidence type="ECO:0000256" key="5">
    <source>
        <dbReference type="ARBA" id="ARBA00022607"/>
    </source>
</evidence>
<feature type="transmembrane region" description="Helical" evidence="17">
    <location>
        <begin position="56"/>
        <end position="77"/>
    </location>
</feature>
<keyword evidence="4" id="KW-0633">Potassium transport</keyword>
<dbReference type="GO" id="GO:0005890">
    <property type="term" value="C:sodium:potassium-exchanging ATPase complex"/>
    <property type="evidence" value="ECO:0007669"/>
    <property type="project" value="InterPro"/>
</dbReference>
<reference evidence="19" key="1">
    <citation type="submission" date="2024-02" db="UniProtKB">
        <authorList>
            <consortium name="WormBaseParasite"/>
        </authorList>
    </citation>
    <scope>IDENTIFICATION</scope>
</reference>
<keyword evidence="11" id="KW-0406">Ion transport</keyword>
<dbReference type="GO" id="GO:0030007">
    <property type="term" value="P:intracellular potassium ion homeostasis"/>
    <property type="evidence" value="ECO:0007669"/>
    <property type="project" value="TreeGrafter"/>
</dbReference>
<dbReference type="WBParaSite" id="MBELARI_LOCUS7309">
    <property type="protein sequence ID" value="MBELARI_LOCUS7309"/>
    <property type="gene ID" value="MBELARI_LOCUS7309"/>
</dbReference>
<evidence type="ECO:0000313" key="19">
    <source>
        <dbReference type="WBParaSite" id="MBELARI_LOCUS7309"/>
    </source>
</evidence>
<dbReference type="GO" id="GO:0006883">
    <property type="term" value="P:intracellular sodium ion homeostasis"/>
    <property type="evidence" value="ECO:0007669"/>
    <property type="project" value="TreeGrafter"/>
</dbReference>
<comment type="subunit">
    <text evidence="16">The sodium/potassium-transporting ATPase is composed of a catalytic alpha subunit, an auxiliary non-catalytic beta subunit and an additional regulatory subunit.</text>
</comment>
<name>A0AAF3FKP3_9BILA</name>